<organism evidence="1 2">
    <name type="scientific">Iphiclides podalirius</name>
    <name type="common">scarce swallowtail</name>
    <dbReference type="NCBI Taxonomy" id="110791"/>
    <lineage>
        <taxon>Eukaryota</taxon>
        <taxon>Metazoa</taxon>
        <taxon>Ecdysozoa</taxon>
        <taxon>Arthropoda</taxon>
        <taxon>Hexapoda</taxon>
        <taxon>Insecta</taxon>
        <taxon>Pterygota</taxon>
        <taxon>Neoptera</taxon>
        <taxon>Endopterygota</taxon>
        <taxon>Lepidoptera</taxon>
        <taxon>Glossata</taxon>
        <taxon>Ditrysia</taxon>
        <taxon>Papilionoidea</taxon>
        <taxon>Papilionidae</taxon>
        <taxon>Papilioninae</taxon>
        <taxon>Iphiclides</taxon>
    </lineage>
</organism>
<dbReference type="Proteomes" id="UP000837857">
    <property type="component" value="Chromosome 24"/>
</dbReference>
<evidence type="ECO:0000313" key="2">
    <source>
        <dbReference type="Proteomes" id="UP000837857"/>
    </source>
</evidence>
<reference evidence="1" key="1">
    <citation type="submission" date="2022-03" db="EMBL/GenBank/DDBJ databases">
        <authorList>
            <person name="Martin H S."/>
        </authorList>
    </citation>
    <scope>NUCLEOTIDE SEQUENCE</scope>
</reference>
<gene>
    <name evidence="1" type="ORF">IPOD504_LOCUS10119</name>
</gene>
<evidence type="ECO:0000313" key="1">
    <source>
        <dbReference type="EMBL" id="CAH2057270.1"/>
    </source>
</evidence>
<feature type="non-terminal residue" evidence="1">
    <location>
        <position position="1"/>
    </location>
</feature>
<sequence>MQTSCSSSLRALRCPITAQIDLCPRFCEVIIFAPCRDPTLRGKNTDSLELRSVTNEVKNYCSKSQLPPSAVAPPPVTPGAKSYSARGVALTHTDAGHPIVDF</sequence>
<proteinExistence type="predicted"/>
<protein>
    <submittedName>
        <fullName evidence="1">Uncharacterized protein</fullName>
    </submittedName>
</protein>
<keyword evidence="2" id="KW-1185">Reference proteome</keyword>
<name>A0ABN8IHR0_9NEOP</name>
<dbReference type="EMBL" id="OW152836">
    <property type="protein sequence ID" value="CAH2057270.1"/>
    <property type="molecule type" value="Genomic_DNA"/>
</dbReference>
<accession>A0ABN8IHR0</accession>